<feature type="domain" description="Rhamnogalacturonan lyase family 11 C-terminal" evidence="3">
    <location>
        <begin position="126"/>
        <end position="641"/>
    </location>
</feature>
<evidence type="ECO:0000313" key="5">
    <source>
        <dbReference type="Proteomes" id="UP001589858"/>
    </source>
</evidence>
<feature type="signal peptide" evidence="1">
    <location>
        <begin position="1"/>
        <end position="27"/>
    </location>
</feature>
<comment type="caution">
    <text evidence="4">The sequence shown here is derived from an EMBL/GenBank/DDBJ whole genome shotgun (WGS) entry which is preliminary data.</text>
</comment>
<dbReference type="Pfam" id="PF21348">
    <property type="entry name" value="RGL11_C"/>
    <property type="match status" value="1"/>
</dbReference>
<sequence length="647" mass="69879">MAAPIRTFAPLLGLVAILPILPQAASAQPALAREAGERSPAERLDRGAVAVPAQTSGILVDWRLLASDPKDARFRVLRDGKPVHVTRPGAATAFVDGKGTPQSAYAVERIGDRAGPQPAMSWPGGYLSIPLVPPADGVTPAGEAYSYTANDAGAGDLDGDGQYEIVLKWDPTNSHDNAHTGYTGQVFLDAYKLDGTRLWRIDLGRNIRAGAHYTQFLVFDFDGDGRAEVAMKTADGTVDGTGKVIGDPAADWRSRGGEVPQQDRTGAKVLADGTKVAPMQGRIVAGPEYLTVFEGLTGKALATAPYDPPRYPGGNPTPEQLAAAWGDGYANRSDRYLAGVAYLDGRLPSMVFGRGYYARTAVAAWDWRGGKLTERWLFDSSSPGNGDYAGRGNHQLSVADVDGDGRDEVIYGSMALDDDGKGLWTRPLFHGDTIHVGDLDPARPGLEKFGVFEDIRQNGGLGSALLDARSGEVLWSKSAQEDTGRGLSADIDPRHYGEEFWAANSDRLFDVKGQPIGPRPRQTNFAIWWDGDLLRELLDGTTISKWDWQRGVATPLLAPEGLSANNGTKATPTLQVDLVGDWREEVIWRRADNRELRIYTTPYPTAHRFITLMQDPVYRAGVAWQNTAYNQPPHTGFYLGAPPSGGQ</sequence>
<dbReference type="InterPro" id="IPR049366">
    <property type="entry name" value="RGL11_C"/>
</dbReference>
<evidence type="ECO:0000256" key="1">
    <source>
        <dbReference type="SAM" id="SignalP"/>
    </source>
</evidence>
<keyword evidence="4" id="KW-0456">Lyase</keyword>
<protein>
    <submittedName>
        <fullName evidence="4">Rhamnogalacturonan lyase</fullName>
    </submittedName>
</protein>
<dbReference type="Gene3D" id="2.60.40.10">
    <property type="entry name" value="Immunoglobulins"/>
    <property type="match status" value="1"/>
</dbReference>
<keyword evidence="5" id="KW-1185">Reference proteome</keyword>
<dbReference type="RefSeq" id="WP_267218560.1">
    <property type="nucleotide sequence ID" value="NZ_JAPCWC010000001.1"/>
</dbReference>
<dbReference type="GO" id="GO:0016829">
    <property type="term" value="F:lyase activity"/>
    <property type="evidence" value="ECO:0007669"/>
    <property type="project" value="UniProtKB-KW"/>
</dbReference>
<proteinExistence type="predicted"/>
<accession>A0ABV6SFE2</accession>
<dbReference type="Pfam" id="PF18370">
    <property type="entry name" value="RGI_lyase"/>
    <property type="match status" value="1"/>
</dbReference>
<feature type="chain" id="PRO_5047027467" evidence="1">
    <location>
        <begin position="28"/>
        <end position="647"/>
    </location>
</feature>
<dbReference type="InterPro" id="IPR028994">
    <property type="entry name" value="Integrin_alpha_N"/>
</dbReference>
<reference evidence="4 5" key="1">
    <citation type="submission" date="2024-09" db="EMBL/GenBank/DDBJ databases">
        <authorList>
            <person name="Sun Q."/>
            <person name="Mori K."/>
        </authorList>
    </citation>
    <scope>NUCLEOTIDE SEQUENCE [LARGE SCALE GENOMIC DNA]</scope>
    <source>
        <strain evidence="4 5">CICC 11035S</strain>
    </source>
</reference>
<dbReference type="PANTHER" id="PTHR43118:SF1">
    <property type="entry name" value="RHAMNOGALACTURONAN LYASE (EUROFUNG)"/>
    <property type="match status" value="1"/>
</dbReference>
<evidence type="ECO:0000259" key="2">
    <source>
        <dbReference type="Pfam" id="PF18370"/>
    </source>
</evidence>
<name>A0ABV6SFE2_9SPHN</name>
<dbReference type="PANTHER" id="PTHR43118">
    <property type="entry name" value="RHAMNOGALACTURONAN LYASE (EUROFUNG)"/>
    <property type="match status" value="1"/>
</dbReference>
<dbReference type="InterPro" id="IPR034641">
    <property type="entry name" value="RGL11"/>
</dbReference>
<dbReference type="InterPro" id="IPR013783">
    <property type="entry name" value="Ig-like_fold"/>
</dbReference>
<gene>
    <name evidence="4" type="ORF">ACFFF8_19420</name>
</gene>
<organism evidence="4 5">
    <name type="scientific">Novosphingobium clariflavum</name>
    <dbReference type="NCBI Taxonomy" id="2029884"/>
    <lineage>
        <taxon>Bacteria</taxon>
        <taxon>Pseudomonadati</taxon>
        <taxon>Pseudomonadota</taxon>
        <taxon>Alphaproteobacteria</taxon>
        <taxon>Sphingomonadales</taxon>
        <taxon>Sphingomonadaceae</taxon>
        <taxon>Novosphingobium</taxon>
    </lineage>
</organism>
<dbReference type="Proteomes" id="UP001589858">
    <property type="component" value="Unassembled WGS sequence"/>
</dbReference>
<dbReference type="SUPFAM" id="SSF69318">
    <property type="entry name" value="Integrin alpha N-terminal domain"/>
    <property type="match status" value="1"/>
</dbReference>
<dbReference type="CDD" id="cd10318">
    <property type="entry name" value="RGL11"/>
    <property type="match status" value="1"/>
</dbReference>
<feature type="domain" description="Rhamnogalacturonan I lyase beta-sheet" evidence="2">
    <location>
        <begin position="41"/>
        <end position="111"/>
    </location>
</feature>
<evidence type="ECO:0000313" key="4">
    <source>
        <dbReference type="EMBL" id="MFC0686758.1"/>
    </source>
</evidence>
<evidence type="ECO:0000259" key="3">
    <source>
        <dbReference type="Pfam" id="PF21348"/>
    </source>
</evidence>
<dbReference type="EMBL" id="JBHLTM010000075">
    <property type="protein sequence ID" value="MFC0686758.1"/>
    <property type="molecule type" value="Genomic_DNA"/>
</dbReference>
<keyword evidence="1" id="KW-0732">Signal</keyword>
<dbReference type="InterPro" id="IPR041624">
    <property type="entry name" value="RGI_lyase"/>
</dbReference>